<evidence type="ECO:0000256" key="6">
    <source>
        <dbReference type="ARBA" id="ARBA00023125"/>
    </source>
</evidence>
<dbReference type="RefSeq" id="WP_008839199.1">
    <property type="nucleotide sequence ID" value="NZ_AHAM01000252.1"/>
</dbReference>
<dbReference type="NCBIfam" id="TIGR00614">
    <property type="entry name" value="recQ_fam"/>
    <property type="match status" value="1"/>
</dbReference>
<dbReference type="Pfam" id="PF00270">
    <property type="entry name" value="DEAD"/>
    <property type="match status" value="1"/>
</dbReference>
<dbReference type="InterPro" id="IPR001650">
    <property type="entry name" value="Helicase_C-like"/>
</dbReference>
<evidence type="ECO:0000256" key="7">
    <source>
        <dbReference type="ARBA" id="ARBA00023235"/>
    </source>
</evidence>
<dbReference type="GO" id="GO:0016787">
    <property type="term" value="F:hydrolase activity"/>
    <property type="evidence" value="ECO:0007669"/>
    <property type="project" value="UniProtKB-KW"/>
</dbReference>
<feature type="non-terminal residue" evidence="12">
    <location>
        <position position="366"/>
    </location>
</feature>
<evidence type="ECO:0000256" key="1">
    <source>
        <dbReference type="ARBA" id="ARBA00005446"/>
    </source>
</evidence>
<keyword evidence="5" id="KW-0067">ATP-binding</keyword>
<dbReference type="GO" id="GO:0043138">
    <property type="term" value="F:3'-5' DNA helicase activity"/>
    <property type="evidence" value="ECO:0007669"/>
    <property type="project" value="UniProtKB-EC"/>
</dbReference>
<dbReference type="InterPro" id="IPR011545">
    <property type="entry name" value="DEAD/DEAH_box_helicase_dom"/>
</dbReference>
<dbReference type="GO" id="GO:0043590">
    <property type="term" value="C:bacterial nucleoid"/>
    <property type="evidence" value="ECO:0007669"/>
    <property type="project" value="TreeGrafter"/>
</dbReference>
<sequence>MTPAPLHLLKTVYGYDAFRGGQAEIIDHVIAGNDAFVLMPTGSGKSLCYQIPALCRPGLGLVVSPLIALMDDQVAALCQAGVRAAALNSSLATGERTDIWRAIETGTLDLLYVAPETLLRPDTLKRLHNVPLSLIAIDEAHCLSQWGHDFRPEYRRLDCLAELFPHAPRMALTATADAPTRAEIVHHLGISAENSFVTGFDRPNIRYRIAEKEGPSRQMLSFLEPRKGESGIIYCLSKRKTEETAALLNERGFPALAYHAGLDKAVRAANQTRFQREEGIVMVATTAFGMGIDKPDVRFVFHLDLPGSIEAYYQETGRAGRDGLPAEALMLYGYEDIALRTRFIDESDAPEQRKHMERQKLDALLG</sequence>
<dbReference type="GO" id="GO:0030894">
    <property type="term" value="C:replisome"/>
    <property type="evidence" value="ECO:0007669"/>
    <property type="project" value="TreeGrafter"/>
</dbReference>
<dbReference type="PROSITE" id="PS51192">
    <property type="entry name" value="HELICASE_ATP_BIND_1"/>
    <property type="match status" value="1"/>
</dbReference>
<evidence type="ECO:0000256" key="9">
    <source>
        <dbReference type="ARBA" id="ARBA00034808"/>
    </source>
</evidence>
<feature type="domain" description="Helicase ATP-binding" evidence="10">
    <location>
        <begin position="26"/>
        <end position="194"/>
    </location>
</feature>
<keyword evidence="3" id="KW-0378">Hydrolase</keyword>
<dbReference type="SMART" id="SM00490">
    <property type="entry name" value="HELICc"/>
    <property type="match status" value="1"/>
</dbReference>
<evidence type="ECO:0000256" key="3">
    <source>
        <dbReference type="ARBA" id="ARBA00022801"/>
    </source>
</evidence>
<keyword evidence="4 12" id="KW-0347">Helicase</keyword>
<gene>
    <name evidence="12" type="ORF">MAXJ12_28143</name>
</gene>
<dbReference type="CDD" id="cd17920">
    <property type="entry name" value="DEXHc_RecQ"/>
    <property type="match status" value="1"/>
</dbReference>
<proteinExistence type="inferred from homology"/>
<accession>H0HZJ2</accession>
<keyword evidence="13" id="KW-1185">Reference proteome</keyword>
<dbReference type="PANTHER" id="PTHR13710:SF105">
    <property type="entry name" value="ATP-DEPENDENT DNA HELICASE Q1"/>
    <property type="match status" value="1"/>
</dbReference>
<dbReference type="InterPro" id="IPR004589">
    <property type="entry name" value="DNA_helicase_ATP-dep_RecQ"/>
</dbReference>
<evidence type="ECO:0000256" key="8">
    <source>
        <dbReference type="ARBA" id="ARBA00034617"/>
    </source>
</evidence>
<evidence type="ECO:0000256" key="4">
    <source>
        <dbReference type="ARBA" id="ARBA00022806"/>
    </source>
</evidence>
<evidence type="ECO:0000256" key="5">
    <source>
        <dbReference type="ARBA" id="ARBA00022840"/>
    </source>
</evidence>
<dbReference type="EC" id="5.6.2.4" evidence="9"/>
<dbReference type="GO" id="GO:0006281">
    <property type="term" value="P:DNA repair"/>
    <property type="evidence" value="ECO:0007669"/>
    <property type="project" value="TreeGrafter"/>
</dbReference>
<dbReference type="GO" id="GO:0003677">
    <property type="term" value="F:DNA binding"/>
    <property type="evidence" value="ECO:0007669"/>
    <property type="project" value="UniProtKB-KW"/>
</dbReference>
<dbReference type="GO" id="GO:0009378">
    <property type="term" value="F:four-way junction helicase activity"/>
    <property type="evidence" value="ECO:0007669"/>
    <property type="project" value="TreeGrafter"/>
</dbReference>
<keyword evidence="2" id="KW-0547">Nucleotide-binding</keyword>
<dbReference type="AlphaFoldDB" id="H0HZJ2"/>
<dbReference type="Pfam" id="PF00271">
    <property type="entry name" value="Helicase_C"/>
    <property type="match status" value="1"/>
</dbReference>
<dbReference type="SUPFAM" id="SSF52540">
    <property type="entry name" value="P-loop containing nucleoside triphosphate hydrolases"/>
    <property type="match status" value="1"/>
</dbReference>
<reference evidence="12 13" key="1">
    <citation type="journal article" date="2012" name="J. Bacteriol.">
        <title>Draft Genome Sequence of Mesorhizobium alhagi CCNWXJ12-2T, a Novel Salt-Resistant Species Isolated from the Desert of Northwestern China.</title>
        <authorList>
            <person name="Zhou M."/>
            <person name="Chen W."/>
            <person name="Chen H."/>
            <person name="Wei G."/>
        </authorList>
    </citation>
    <scope>NUCLEOTIDE SEQUENCE [LARGE SCALE GENOMIC DNA]</scope>
    <source>
        <strain evidence="12 13">CCNWXJ12-2</strain>
    </source>
</reference>
<keyword evidence="6" id="KW-0238">DNA-binding</keyword>
<dbReference type="GO" id="GO:0005524">
    <property type="term" value="F:ATP binding"/>
    <property type="evidence" value="ECO:0007669"/>
    <property type="project" value="UniProtKB-KW"/>
</dbReference>
<dbReference type="OrthoDB" id="9760034at2"/>
<dbReference type="Proteomes" id="UP000003250">
    <property type="component" value="Unassembled WGS sequence"/>
</dbReference>
<dbReference type="PANTHER" id="PTHR13710">
    <property type="entry name" value="DNA HELICASE RECQ FAMILY MEMBER"/>
    <property type="match status" value="1"/>
</dbReference>
<dbReference type="CDD" id="cd18794">
    <property type="entry name" value="SF2_C_RecQ"/>
    <property type="match status" value="1"/>
</dbReference>
<evidence type="ECO:0000259" key="11">
    <source>
        <dbReference type="PROSITE" id="PS51194"/>
    </source>
</evidence>
<comment type="catalytic activity">
    <reaction evidence="8">
        <text>Couples ATP hydrolysis with the unwinding of duplex DNA by translocating in the 3'-5' direction.</text>
        <dbReference type="EC" id="5.6.2.4"/>
    </reaction>
</comment>
<keyword evidence="7" id="KW-0413">Isomerase</keyword>
<evidence type="ECO:0000313" key="13">
    <source>
        <dbReference type="Proteomes" id="UP000003250"/>
    </source>
</evidence>
<dbReference type="InterPro" id="IPR027417">
    <property type="entry name" value="P-loop_NTPase"/>
</dbReference>
<dbReference type="GO" id="GO:0006310">
    <property type="term" value="P:DNA recombination"/>
    <property type="evidence" value="ECO:0007669"/>
    <property type="project" value="InterPro"/>
</dbReference>
<name>H0HZJ2_9HYPH</name>
<dbReference type="FunFam" id="3.40.50.300:FF:000156">
    <property type="entry name" value="ATP-dependent DNA helicase recQ"/>
    <property type="match status" value="1"/>
</dbReference>
<protein>
    <recommendedName>
        <fullName evidence="9">DNA 3'-5' helicase</fullName>
        <ecNumber evidence="9">5.6.2.4</ecNumber>
    </recommendedName>
</protein>
<evidence type="ECO:0000259" key="10">
    <source>
        <dbReference type="PROSITE" id="PS51192"/>
    </source>
</evidence>
<dbReference type="SMART" id="SM00487">
    <property type="entry name" value="DEXDc"/>
    <property type="match status" value="1"/>
</dbReference>
<evidence type="ECO:0000256" key="2">
    <source>
        <dbReference type="ARBA" id="ARBA00022741"/>
    </source>
</evidence>
<comment type="similarity">
    <text evidence="1">Belongs to the helicase family. RecQ subfamily.</text>
</comment>
<dbReference type="EMBL" id="AHAM01000252">
    <property type="protein sequence ID" value="EHK53852.1"/>
    <property type="molecule type" value="Genomic_DNA"/>
</dbReference>
<dbReference type="Gene3D" id="3.40.50.300">
    <property type="entry name" value="P-loop containing nucleotide triphosphate hydrolases"/>
    <property type="match status" value="2"/>
</dbReference>
<dbReference type="FunFam" id="3.40.50.300:FF:000296">
    <property type="entry name" value="ATP-dependent DNA helicase RecQ"/>
    <property type="match status" value="1"/>
</dbReference>
<dbReference type="PROSITE" id="PS51194">
    <property type="entry name" value="HELICASE_CTER"/>
    <property type="match status" value="1"/>
</dbReference>
<feature type="domain" description="Helicase C-terminal" evidence="11">
    <location>
        <begin position="215"/>
        <end position="362"/>
    </location>
</feature>
<evidence type="ECO:0000313" key="12">
    <source>
        <dbReference type="EMBL" id="EHK53852.1"/>
    </source>
</evidence>
<organism evidence="12 13">
    <name type="scientific">Mesorhizobium alhagi CCNWXJ12-2</name>
    <dbReference type="NCBI Taxonomy" id="1107882"/>
    <lineage>
        <taxon>Bacteria</taxon>
        <taxon>Pseudomonadati</taxon>
        <taxon>Pseudomonadota</taxon>
        <taxon>Alphaproteobacteria</taxon>
        <taxon>Hyphomicrobiales</taxon>
        <taxon>Phyllobacteriaceae</taxon>
        <taxon>Allomesorhizobium</taxon>
    </lineage>
</organism>
<dbReference type="InterPro" id="IPR014001">
    <property type="entry name" value="Helicase_ATP-bd"/>
</dbReference>
<dbReference type="GO" id="GO:0005737">
    <property type="term" value="C:cytoplasm"/>
    <property type="evidence" value="ECO:0007669"/>
    <property type="project" value="TreeGrafter"/>
</dbReference>